<organism evidence="2 3">
    <name type="scientific">Erythrobacter westpacificensis</name>
    <dbReference type="NCBI Taxonomy" id="1055231"/>
    <lineage>
        <taxon>Bacteria</taxon>
        <taxon>Pseudomonadati</taxon>
        <taxon>Pseudomonadota</taxon>
        <taxon>Alphaproteobacteria</taxon>
        <taxon>Sphingomonadales</taxon>
        <taxon>Erythrobacteraceae</taxon>
        <taxon>Erythrobacter/Porphyrobacter group</taxon>
        <taxon>Erythrobacter</taxon>
    </lineage>
</organism>
<protein>
    <recommendedName>
        <fullName evidence="1">Putative Flp pilus-assembly TadG-like N-terminal domain-containing protein</fullName>
    </recommendedName>
</protein>
<dbReference type="EMBL" id="BAABHV010000017">
    <property type="protein sequence ID" value="GAA5057860.1"/>
    <property type="molecule type" value="Genomic_DNA"/>
</dbReference>
<dbReference type="Pfam" id="PF13400">
    <property type="entry name" value="Tad"/>
    <property type="match status" value="1"/>
</dbReference>
<comment type="caution">
    <text evidence="2">The sequence shown here is derived from an EMBL/GenBank/DDBJ whole genome shotgun (WGS) entry which is preliminary data.</text>
</comment>
<name>A0ABP9KJV4_9SPHN</name>
<accession>A0ABP9KJV4</accession>
<dbReference type="InterPro" id="IPR028087">
    <property type="entry name" value="Tad_N"/>
</dbReference>
<evidence type="ECO:0000313" key="3">
    <source>
        <dbReference type="Proteomes" id="UP001500518"/>
    </source>
</evidence>
<gene>
    <name evidence="2" type="ORF">GCM10023208_23780</name>
</gene>
<evidence type="ECO:0000259" key="1">
    <source>
        <dbReference type="Pfam" id="PF13400"/>
    </source>
</evidence>
<reference evidence="3" key="1">
    <citation type="journal article" date="2019" name="Int. J. Syst. Evol. Microbiol.">
        <title>The Global Catalogue of Microorganisms (GCM) 10K type strain sequencing project: providing services to taxonomists for standard genome sequencing and annotation.</title>
        <authorList>
            <consortium name="The Broad Institute Genomics Platform"/>
            <consortium name="The Broad Institute Genome Sequencing Center for Infectious Disease"/>
            <person name="Wu L."/>
            <person name="Ma J."/>
        </authorList>
    </citation>
    <scope>NUCLEOTIDE SEQUENCE [LARGE SCALE GENOMIC DNA]</scope>
    <source>
        <strain evidence="3">JCM 18014</strain>
    </source>
</reference>
<feature type="domain" description="Putative Flp pilus-assembly TadG-like N-terminal" evidence="1">
    <location>
        <begin position="25"/>
        <end position="72"/>
    </location>
</feature>
<proteinExistence type="predicted"/>
<dbReference type="Proteomes" id="UP001500518">
    <property type="component" value="Unassembled WGS sequence"/>
</dbReference>
<sequence length="536" mass="56351">MTGVPEMIRKFIRTTLGDLAECRSGNATLLVALGMPVLIGGAGLGVDVTQWYMWKRELQFAVDQAAVAGAWAAAEEETEGTYQLRALQEFEANLSATDDFNTAPDIRLADFAGGTDNSVAVSATASKELPFSSFLTGDAAEVYAYAQASFEEGVTFTSCLIATDEDDEGAVTIGGNAVLTASCGMAALSTDDLSIKVDGNPEIEAGWILSAGGVDEWLKNNTDDVIMEYMSGLYDPYAELSPPNPTESRASRTYSCSAASDTTYADETVRVWRTYSYFRGPSHNNMEPWDNPNAKADSDVTTTQRQIIVPNGTVAGTTTTPDNGTNDVGNGNNKTHEHWTGSRTVTYSNVNVIEGGQAGNVRPGTYTDIQIGCDTAFAPGVYNIVGGQLQINGQHEVSGAGVMFVLYEGASVVINGGADVNLTAMTAADLMAIGVSAEDANELAGMLVFEDRDGPGAGNNGQRINGNANTILNGTLYFPQSEVFFAGTAGVTSQCLMIAAKNITLTGTTDMQTFCPGGSSEDTTVVSTASKVRLVA</sequence>
<dbReference type="RefSeq" id="WP_346033279.1">
    <property type="nucleotide sequence ID" value="NZ_BAABHV010000017.1"/>
</dbReference>
<evidence type="ECO:0000313" key="2">
    <source>
        <dbReference type="EMBL" id="GAA5057860.1"/>
    </source>
</evidence>
<keyword evidence="3" id="KW-1185">Reference proteome</keyword>